<protein>
    <submittedName>
        <fullName evidence="5">Leucine-rich repeat containing protein</fullName>
    </submittedName>
</protein>
<gene>
    <name evidence="5" type="ORF">M23134_00492</name>
</gene>
<dbReference type="InterPro" id="IPR032675">
    <property type="entry name" value="LRR_dom_sf"/>
</dbReference>
<dbReference type="PANTHER" id="PTHR45752">
    <property type="entry name" value="LEUCINE-RICH REPEAT-CONTAINING"/>
    <property type="match status" value="1"/>
</dbReference>
<sequence length="387" mass="44243">MKKTIIALVVACWIPAIAQAQALLNKTKVYTSFEEAFKTPETVYILDVSKKKLSKLPHNIDQLVNLQKLLLGENKLKKLPDNFIKLNKLKHLELQKNKLKKLPQGFENLRQLKYLDLANNRFRQIPMSIFKINTLETLHFFGNRVKTISPEIGQLTQLKSLRLGSNRIRKLPNNLGQFSHLKELHLPDNCLRKLPPSFNQLDSLYWLDLNHNWFRKLPQELKGLDNLHIAFFWDRGFSKKNKRDVEAAQPNTEFKYAPKYAGKYWGIYAGFQQGSQSVIEAGLVKGFKKDFITYHYGIGGEFNLNGNMQGVKFGGWVNALIALGMQATFYLDDGQKAAAIRPEIGIGANLFSLMYGYNIIIGNNLPNTNRHMVSLRAVLPLAPLFFP</sequence>
<proteinExistence type="predicted"/>
<dbReference type="InterPro" id="IPR003591">
    <property type="entry name" value="Leu-rich_rpt_typical-subtyp"/>
</dbReference>
<dbReference type="EMBL" id="AAWS01000010">
    <property type="protein sequence ID" value="EAY29608.1"/>
    <property type="molecule type" value="Genomic_DNA"/>
</dbReference>
<dbReference type="PROSITE" id="PS51450">
    <property type="entry name" value="LRR"/>
    <property type="match status" value="4"/>
</dbReference>
<evidence type="ECO:0000256" key="1">
    <source>
        <dbReference type="ARBA" id="ARBA00022614"/>
    </source>
</evidence>
<dbReference type="Proteomes" id="UP000004095">
    <property type="component" value="Unassembled WGS sequence"/>
</dbReference>
<evidence type="ECO:0000259" key="4">
    <source>
        <dbReference type="Pfam" id="PF23598"/>
    </source>
</evidence>
<dbReference type="RefSeq" id="WP_002696048.1">
    <property type="nucleotide sequence ID" value="NZ_AAWS01000010.1"/>
</dbReference>
<dbReference type="SMART" id="SM00369">
    <property type="entry name" value="LRR_TYP"/>
    <property type="match status" value="6"/>
</dbReference>
<name>A1ZJ72_MICM2</name>
<evidence type="ECO:0000313" key="6">
    <source>
        <dbReference type="Proteomes" id="UP000004095"/>
    </source>
</evidence>
<dbReference type="Gene3D" id="3.80.10.10">
    <property type="entry name" value="Ribonuclease Inhibitor"/>
    <property type="match status" value="1"/>
</dbReference>
<feature type="chain" id="PRO_5002641487" evidence="3">
    <location>
        <begin position="23"/>
        <end position="387"/>
    </location>
</feature>
<dbReference type="OrthoDB" id="901479at2"/>
<dbReference type="SUPFAM" id="SSF52058">
    <property type="entry name" value="L domain-like"/>
    <property type="match status" value="1"/>
</dbReference>
<keyword evidence="6" id="KW-1185">Reference proteome</keyword>
<keyword evidence="2" id="KW-0677">Repeat</keyword>
<reference evidence="5 6" key="1">
    <citation type="submission" date="2007-01" db="EMBL/GenBank/DDBJ databases">
        <authorList>
            <person name="Haygood M."/>
            <person name="Podell S."/>
            <person name="Anderson C."/>
            <person name="Hopkinson B."/>
            <person name="Roe K."/>
            <person name="Barbeau K."/>
            <person name="Gaasterland T."/>
            <person name="Ferriera S."/>
            <person name="Johnson J."/>
            <person name="Kravitz S."/>
            <person name="Beeson K."/>
            <person name="Sutton G."/>
            <person name="Rogers Y.-H."/>
            <person name="Friedman R."/>
            <person name="Frazier M."/>
            <person name="Venter J.C."/>
        </authorList>
    </citation>
    <scope>NUCLEOTIDE SEQUENCE [LARGE SCALE GENOMIC DNA]</scope>
    <source>
        <strain evidence="5 6">ATCC 23134</strain>
    </source>
</reference>
<dbReference type="InterPro" id="IPR055414">
    <property type="entry name" value="LRR_R13L4/SHOC2-like"/>
</dbReference>
<keyword evidence="1" id="KW-0433">Leucine-rich repeat</keyword>
<dbReference type="SMART" id="SM00364">
    <property type="entry name" value="LRR_BAC"/>
    <property type="match status" value="7"/>
</dbReference>
<evidence type="ECO:0000256" key="2">
    <source>
        <dbReference type="ARBA" id="ARBA00022737"/>
    </source>
</evidence>
<dbReference type="InterPro" id="IPR050715">
    <property type="entry name" value="LRR-SigEffector_domain"/>
</dbReference>
<keyword evidence="3" id="KW-0732">Signal</keyword>
<dbReference type="Pfam" id="PF23598">
    <property type="entry name" value="LRR_14"/>
    <property type="match status" value="1"/>
</dbReference>
<dbReference type="PANTHER" id="PTHR45752:SF187">
    <property type="entry name" value="LEUCINE-RICH REPEAT AND IQ DOMAIN-CONTAINING PROTEIN 4"/>
    <property type="match status" value="1"/>
</dbReference>
<dbReference type="AlphaFoldDB" id="A1ZJ72"/>
<comment type="caution">
    <text evidence="5">The sequence shown here is derived from an EMBL/GenBank/DDBJ whole genome shotgun (WGS) entry which is preliminary data.</text>
</comment>
<accession>A1ZJ72</accession>
<dbReference type="eggNOG" id="COG4886">
    <property type="taxonomic scope" value="Bacteria"/>
</dbReference>
<organism evidence="5 6">
    <name type="scientific">Microscilla marina ATCC 23134</name>
    <dbReference type="NCBI Taxonomy" id="313606"/>
    <lineage>
        <taxon>Bacteria</taxon>
        <taxon>Pseudomonadati</taxon>
        <taxon>Bacteroidota</taxon>
        <taxon>Cytophagia</taxon>
        <taxon>Cytophagales</taxon>
        <taxon>Microscillaceae</taxon>
        <taxon>Microscilla</taxon>
    </lineage>
</organism>
<feature type="signal peptide" evidence="3">
    <location>
        <begin position="1"/>
        <end position="22"/>
    </location>
</feature>
<evidence type="ECO:0000256" key="3">
    <source>
        <dbReference type="SAM" id="SignalP"/>
    </source>
</evidence>
<feature type="domain" description="Disease resistance R13L4/SHOC-2-like LRR" evidence="4">
    <location>
        <begin position="106"/>
        <end position="184"/>
    </location>
</feature>
<evidence type="ECO:0000313" key="5">
    <source>
        <dbReference type="EMBL" id="EAY29608.1"/>
    </source>
</evidence>
<dbReference type="InterPro" id="IPR001611">
    <property type="entry name" value="Leu-rich_rpt"/>
</dbReference>